<organism evidence="2 3">
    <name type="scientific">Methanoculleus formosensis</name>
    <dbReference type="NCBI Taxonomy" id="2590886"/>
    <lineage>
        <taxon>Archaea</taxon>
        <taxon>Methanobacteriati</taxon>
        <taxon>Methanobacteriota</taxon>
        <taxon>Stenosarchaea group</taxon>
        <taxon>Methanomicrobia</taxon>
        <taxon>Methanomicrobiales</taxon>
        <taxon>Methanomicrobiaceae</taxon>
        <taxon>Methanoculleus</taxon>
    </lineage>
</organism>
<sequence length="69" mass="7056">MTPAAIPAIAVSGGATMNATATAATGRRSRYGRSESRNDATSPPSPATSIAPPTRRRTCPGAAASDWRR</sequence>
<gene>
    <name evidence="2" type="ORF">FKB36_07360</name>
</gene>
<evidence type="ECO:0000313" key="2">
    <source>
        <dbReference type="EMBL" id="MCT8337314.1"/>
    </source>
</evidence>
<proteinExistence type="predicted"/>
<dbReference type="EMBL" id="VHLL01000003">
    <property type="protein sequence ID" value="MCT8337314.1"/>
    <property type="molecule type" value="Genomic_DNA"/>
</dbReference>
<reference evidence="2" key="1">
    <citation type="submission" date="2019-06" db="EMBL/GenBank/DDBJ databases">
        <title>Methanoculleus strain from Tamsui River, Taipei, Taiwan.</title>
        <authorList>
            <person name="You Y.-T."/>
            <person name="Chen S.-C."/>
            <person name="Lai S.-J."/>
            <person name="Lee Y.-C."/>
            <person name="Lai M.-C."/>
        </authorList>
    </citation>
    <scope>NUCLEOTIDE SEQUENCE</scope>
    <source>
        <strain evidence="2">Afa-1</strain>
    </source>
</reference>
<feature type="region of interest" description="Disordered" evidence="1">
    <location>
        <begin position="20"/>
        <end position="69"/>
    </location>
</feature>
<evidence type="ECO:0000256" key="1">
    <source>
        <dbReference type="SAM" id="MobiDB-lite"/>
    </source>
</evidence>
<protein>
    <submittedName>
        <fullName evidence="2">Uncharacterized protein</fullName>
    </submittedName>
</protein>
<dbReference type="AlphaFoldDB" id="A0A9E4ZLG7"/>
<accession>A0A9E4ZLG7</accession>
<keyword evidence="3" id="KW-1185">Reference proteome</keyword>
<name>A0A9E4ZLG7_9EURY</name>
<evidence type="ECO:0000313" key="3">
    <source>
        <dbReference type="Proteomes" id="UP001065682"/>
    </source>
</evidence>
<dbReference type="Proteomes" id="UP001065682">
    <property type="component" value="Unassembled WGS sequence"/>
</dbReference>
<comment type="caution">
    <text evidence="2">The sequence shown here is derived from an EMBL/GenBank/DDBJ whole genome shotgun (WGS) entry which is preliminary data.</text>
</comment>